<name>A0ABT5TAS1_9RHOB</name>
<dbReference type="GO" id="GO:0016301">
    <property type="term" value="F:kinase activity"/>
    <property type="evidence" value="ECO:0007669"/>
    <property type="project" value="UniProtKB-KW"/>
</dbReference>
<dbReference type="PANTHER" id="PTHR43095:SF5">
    <property type="entry name" value="XYLULOSE KINASE"/>
    <property type="match status" value="1"/>
</dbReference>
<feature type="domain" description="Carbohydrate kinase FGGY C-terminal" evidence="5">
    <location>
        <begin position="247"/>
        <end position="421"/>
    </location>
</feature>
<dbReference type="InterPro" id="IPR018484">
    <property type="entry name" value="FGGY_N"/>
</dbReference>
<dbReference type="Proteomes" id="UP001431784">
    <property type="component" value="Unassembled WGS sequence"/>
</dbReference>
<keyword evidence="7" id="KW-1185">Reference proteome</keyword>
<comment type="similarity">
    <text evidence="1">Belongs to the FGGY kinase family.</text>
</comment>
<dbReference type="InterPro" id="IPR043129">
    <property type="entry name" value="ATPase_NBD"/>
</dbReference>
<evidence type="ECO:0000313" key="7">
    <source>
        <dbReference type="Proteomes" id="UP001431784"/>
    </source>
</evidence>
<accession>A0ABT5TAS1</accession>
<dbReference type="EMBL" id="JAQZSM010000013">
    <property type="protein sequence ID" value="MDD7972225.1"/>
    <property type="molecule type" value="Genomic_DNA"/>
</dbReference>
<organism evidence="6 7">
    <name type="scientific">Roseinatronobacter alkalisoli</name>
    <dbReference type="NCBI Taxonomy" id="3028235"/>
    <lineage>
        <taxon>Bacteria</taxon>
        <taxon>Pseudomonadati</taxon>
        <taxon>Pseudomonadota</taxon>
        <taxon>Alphaproteobacteria</taxon>
        <taxon>Rhodobacterales</taxon>
        <taxon>Paracoccaceae</taxon>
        <taxon>Roseinatronobacter</taxon>
    </lineage>
</organism>
<comment type="caution">
    <text evidence="6">The sequence shown here is derived from an EMBL/GenBank/DDBJ whole genome shotgun (WGS) entry which is preliminary data.</text>
</comment>
<dbReference type="PANTHER" id="PTHR43095">
    <property type="entry name" value="SUGAR KINASE"/>
    <property type="match status" value="1"/>
</dbReference>
<dbReference type="Pfam" id="PF00370">
    <property type="entry name" value="FGGY_N"/>
    <property type="match status" value="1"/>
</dbReference>
<evidence type="ECO:0000256" key="3">
    <source>
        <dbReference type="ARBA" id="ARBA00022777"/>
    </source>
</evidence>
<evidence type="ECO:0000259" key="4">
    <source>
        <dbReference type="Pfam" id="PF00370"/>
    </source>
</evidence>
<evidence type="ECO:0000256" key="2">
    <source>
        <dbReference type="ARBA" id="ARBA00022679"/>
    </source>
</evidence>
<evidence type="ECO:0000313" key="6">
    <source>
        <dbReference type="EMBL" id="MDD7972225.1"/>
    </source>
</evidence>
<keyword evidence="2" id="KW-0808">Transferase</keyword>
<dbReference type="Pfam" id="PF21546">
    <property type="entry name" value="FGGY_C_2"/>
    <property type="match status" value="1"/>
</dbReference>
<sequence>MTHIAVIDIGKTNAKLALVDGQTLHETAVLTRPNTVQPGPPWPHFDTEGHWRFILDGLADFHATHGVDAIAITTHGACAALLAADGSLAAPVLDYEHNGPDDLRAEYDALRPSFSHTGSPALRSGLNLGAQLFWQFSTTPDLPARVAHIVTYPQYWGFRLTGQLACDVTSLGCHTDLWDPAKGQFSSLVDRLGIGGKLAPARKPSDVLGGVLPGIAARTGLPAGLPVACGIHDSNASLLPHLLAETGPFSVVSTGTWVVAMAMGGRTPALDPARDTLLNVNARGHAVPSARFMGGREFEYLMQGKGGQPTDAAMAQVLRDNIAALPGTIPETGPFRQFQGGWTGDPPPPGSDTRAAAVGFYLALMTAECLDLIGHQGRVIVEGPFARNAAFLTMLQAVTASPVCAATGATGTSQGAALLFKDTSLPPLPACTPPPAELAQSCKAYAAAWQDNLRQSQ</sequence>
<dbReference type="InterPro" id="IPR049382">
    <property type="entry name" value="FGGY_C_2"/>
</dbReference>
<dbReference type="Gene3D" id="3.30.420.40">
    <property type="match status" value="2"/>
</dbReference>
<dbReference type="SUPFAM" id="SSF53067">
    <property type="entry name" value="Actin-like ATPase domain"/>
    <property type="match status" value="1"/>
</dbReference>
<dbReference type="InterPro" id="IPR050406">
    <property type="entry name" value="FGGY_Carb_Kinase"/>
</dbReference>
<evidence type="ECO:0000259" key="5">
    <source>
        <dbReference type="Pfam" id="PF21546"/>
    </source>
</evidence>
<protein>
    <submittedName>
        <fullName evidence="6">FGGY-family carbohydrate kinase</fullName>
    </submittedName>
</protein>
<dbReference type="RefSeq" id="WP_274352901.1">
    <property type="nucleotide sequence ID" value="NZ_JAQZSM010000013.1"/>
</dbReference>
<feature type="domain" description="Carbohydrate kinase FGGY N-terminal" evidence="4">
    <location>
        <begin position="5"/>
        <end position="239"/>
    </location>
</feature>
<proteinExistence type="inferred from homology"/>
<gene>
    <name evidence="6" type="ORF">PUT78_14050</name>
</gene>
<keyword evidence="3 6" id="KW-0418">Kinase</keyword>
<dbReference type="CDD" id="cd07772">
    <property type="entry name" value="ASKHA_NBD_FGGY_NaCK-like"/>
    <property type="match status" value="1"/>
</dbReference>
<reference evidence="6" key="1">
    <citation type="submission" date="2023-02" db="EMBL/GenBank/DDBJ databases">
        <title>Description of Roseinatronobacter alkalisoli sp. nov., an alkaliphilic bacerium isolated from soda soil.</title>
        <authorList>
            <person name="Wei W."/>
        </authorList>
    </citation>
    <scope>NUCLEOTIDE SEQUENCE</scope>
    <source>
        <strain evidence="6">HJB301</strain>
    </source>
</reference>
<evidence type="ECO:0000256" key="1">
    <source>
        <dbReference type="ARBA" id="ARBA00009156"/>
    </source>
</evidence>